<dbReference type="EMBL" id="VSSQ01009901">
    <property type="protein sequence ID" value="MPM42898.1"/>
    <property type="molecule type" value="Genomic_DNA"/>
</dbReference>
<dbReference type="AlphaFoldDB" id="A0A644ZR92"/>
<name>A0A644ZR92_9ZZZZ</name>
<proteinExistence type="predicted"/>
<protein>
    <submittedName>
        <fullName evidence="2">Uncharacterized protein</fullName>
    </submittedName>
</protein>
<evidence type="ECO:0000313" key="2">
    <source>
        <dbReference type="EMBL" id="MPM42898.1"/>
    </source>
</evidence>
<reference evidence="2" key="1">
    <citation type="submission" date="2019-08" db="EMBL/GenBank/DDBJ databases">
        <authorList>
            <person name="Kucharzyk K."/>
            <person name="Murdoch R.W."/>
            <person name="Higgins S."/>
            <person name="Loffler F."/>
        </authorList>
    </citation>
    <scope>NUCLEOTIDE SEQUENCE</scope>
</reference>
<feature type="region of interest" description="Disordered" evidence="1">
    <location>
        <begin position="47"/>
        <end position="110"/>
    </location>
</feature>
<accession>A0A644ZR92</accession>
<gene>
    <name evidence="2" type="ORF">SDC9_89570</name>
</gene>
<evidence type="ECO:0000256" key="1">
    <source>
        <dbReference type="SAM" id="MobiDB-lite"/>
    </source>
</evidence>
<comment type="caution">
    <text evidence="2">The sequence shown here is derived from an EMBL/GenBank/DDBJ whole genome shotgun (WGS) entry which is preliminary data.</text>
</comment>
<organism evidence="2">
    <name type="scientific">bioreactor metagenome</name>
    <dbReference type="NCBI Taxonomy" id="1076179"/>
    <lineage>
        <taxon>unclassified sequences</taxon>
        <taxon>metagenomes</taxon>
        <taxon>ecological metagenomes</taxon>
    </lineage>
</organism>
<sequence length="469" mass="50850">MGIGVVFKDARQHEVDLHEHSAQIVERGAVREVLPCRQLRHDSAEHVGCEHQNADERGPDAQEPAHRKARQVRVAHPADHHQIAADDEEYGDSQPTQAVDAEEGRLAPSRQREVMTVEDHGRGHDPDEVKIVGRVCCLAARHAWCLVVVLQRQPGVFAKRMEVNLRETFLRQPDVIRAGAQIGQRICGIARHAQWIGVLELAQFGRGVGRNPARAGVLAAFQANVAVVLGVQAVLHHFKLQLADGAQQHVAAGFGLEDLDGAFFAQLHQALLKLLGAQGVLQHHGHEEFRCEEGQAGELQVRPVGDGVAQLNTAMDGEADDVACVGFFHGFPALAHEGDDRGGAQFLAGALHLHLHAVRVLAGGHTHKGDAVAVVGVHIGLHLEDHAREALVFGVDDLFHGLLVDDERALAGAGWRGHVDHRIQHFHHTEVVHTGAEEHGRELACEEGFMVPLGGCADGELHAFEGVVE</sequence>
<feature type="compositionally biased region" description="Basic and acidic residues" evidence="1">
    <location>
        <begin position="47"/>
        <end position="66"/>
    </location>
</feature>